<dbReference type="EMBL" id="JACIGI010000031">
    <property type="protein sequence ID" value="MBB4287232.1"/>
    <property type="molecule type" value="Genomic_DNA"/>
</dbReference>
<keyword evidence="3" id="KW-1185">Reference proteome</keyword>
<dbReference type="InterPro" id="IPR047721">
    <property type="entry name" value="DrmB"/>
</dbReference>
<sequence>MSRTTQRIGQLITTFGPGAMVDLPTRSVLIGGLDRWEMRDGTFRVIEEDRLAARLEAMLKAAGRLDEARHLSLRTPPLLEDQPGTKAPPGVQVTVFPIWFVVDAEDGGPQDNAEDANRERRRRLVKWGDLDPSGKLKWIDDNGRKRTVTPIRFVGACEKGHLQDIDWRWVVHGQDHCREPLWMVEKGTSADPRDVSIRCDCGRSLSLDQLFAPGRLGPCKGERPWLDTPDPAGCNKALRLLTRTATNAYFAQIATVISLPAASDELAQRVQANLSRLQECDSAAEIGVARKVVPELKAALEGWSNQEVWDEVQRQITQATQNLSRSPKLAEFDVFACGRPHIGEDTRQARLFAETLSRVTWDPDSDPICSGIQALIAVHRLREVSCLYGFTRFEAARTAFDDELEDIQLKVDGAPLSSDLDWLPAVEQFGEGLFFHFDPASVADWLVRTGTQERAARLSAAYRTWALSRDIDPLRLPGVVYTMIHSLSHALMSEIALVCGYPANALKERVYALESLSQPGRFDKCGLLIYTATSGTQGTLGGVVAQHRMIVPIFRRAFERLHVCSNDPICSDHDPGTTLDDRALQGAACHGCLLVSETSCEARNQYLDRAFLVDTLASGGSAFFEHAWQRTTS</sequence>
<proteinExistence type="predicted"/>
<dbReference type="InterPro" id="IPR018973">
    <property type="entry name" value="MZB"/>
</dbReference>
<gene>
    <name evidence="2" type="ORF">GGD88_002977</name>
</gene>
<name>A0A7W6S2Z3_9PROT</name>
<dbReference type="NCBIfam" id="NF038324">
    <property type="entry name" value="DrmB_fam"/>
    <property type="match status" value="1"/>
</dbReference>
<evidence type="ECO:0000259" key="1">
    <source>
        <dbReference type="Pfam" id="PF09369"/>
    </source>
</evidence>
<reference evidence="2 3" key="1">
    <citation type="submission" date="2020-08" db="EMBL/GenBank/DDBJ databases">
        <title>Genome sequencing of Purple Non-Sulfur Bacteria from various extreme environments.</title>
        <authorList>
            <person name="Mayer M."/>
        </authorList>
    </citation>
    <scope>NUCLEOTIDE SEQUENCE [LARGE SCALE GENOMIC DNA]</scope>
    <source>
        <strain evidence="2 3">JA135</strain>
    </source>
</reference>
<dbReference type="RefSeq" id="WP_184436777.1">
    <property type="nucleotide sequence ID" value="NZ_JACIGI010000031.1"/>
</dbReference>
<evidence type="ECO:0000313" key="3">
    <source>
        <dbReference type="Proteomes" id="UP000555728"/>
    </source>
</evidence>
<dbReference type="Pfam" id="PF09369">
    <property type="entry name" value="MZB"/>
    <property type="match status" value="1"/>
</dbReference>
<comment type="caution">
    <text evidence="2">The sequence shown here is derived from an EMBL/GenBank/DDBJ whole genome shotgun (WGS) entry which is preliminary data.</text>
</comment>
<protein>
    <recommendedName>
        <fullName evidence="1">MrfA-like Zn-binding domain-containing protein</fullName>
    </recommendedName>
</protein>
<feature type="domain" description="MrfA-like Zn-binding" evidence="1">
    <location>
        <begin position="487"/>
        <end position="593"/>
    </location>
</feature>
<dbReference type="Proteomes" id="UP000555728">
    <property type="component" value="Unassembled WGS sequence"/>
</dbReference>
<accession>A0A7W6S2Z3</accession>
<organism evidence="2 3">
    <name type="scientific">Roseospira goensis</name>
    <dbReference type="NCBI Taxonomy" id="391922"/>
    <lineage>
        <taxon>Bacteria</taxon>
        <taxon>Pseudomonadati</taxon>
        <taxon>Pseudomonadota</taxon>
        <taxon>Alphaproteobacteria</taxon>
        <taxon>Rhodospirillales</taxon>
        <taxon>Rhodospirillaceae</taxon>
        <taxon>Roseospira</taxon>
    </lineage>
</organism>
<dbReference type="AlphaFoldDB" id="A0A7W6S2Z3"/>
<evidence type="ECO:0000313" key="2">
    <source>
        <dbReference type="EMBL" id="MBB4287232.1"/>
    </source>
</evidence>